<dbReference type="Pfam" id="PF01351">
    <property type="entry name" value="RNase_HII"/>
    <property type="match status" value="1"/>
</dbReference>
<dbReference type="SUPFAM" id="SSF53098">
    <property type="entry name" value="Ribonuclease H-like"/>
    <property type="match status" value="1"/>
</dbReference>
<dbReference type="PANTHER" id="PTHR10954">
    <property type="entry name" value="RIBONUCLEASE H2 SUBUNIT A"/>
    <property type="match status" value="1"/>
</dbReference>
<dbReference type="EMBL" id="JAJGNA010000003">
    <property type="protein sequence ID" value="MCC4307732.1"/>
    <property type="molecule type" value="Genomic_DNA"/>
</dbReference>
<dbReference type="PANTHER" id="PTHR10954:SF18">
    <property type="entry name" value="RIBONUCLEASE HII"/>
    <property type="match status" value="1"/>
</dbReference>
<dbReference type="HAMAP" id="MF_00052_B">
    <property type="entry name" value="RNase_HII_B"/>
    <property type="match status" value="1"/>
</dbReference>
<evidence type="ECO:0000256" key="10">
    <source>
        <dbReference type="ARBA" id="ARBA00022723"/>
    </source>
</evidence>
<comment type="subcellular location">
    <subcellularLocation>
        <location evidence="4 14">Cytoplasm</location>
    </subcellularLocation>
</comment>
<evidence type="ECO:0000256" key="16">
    <source>
        <dbReference type="RuleBase" id="RU003515"/>
    </source>
</evidence>
<dbReference type="GO" id="GO:0003723">
    <property type="term" value="F:RNA binding"/>
    <property type="evidence" value="ECO:0007669"/>
    <property type="project" value="UniProtKB-UniRule"/>
</dbReference>
<dbReference type="AlphaFoldDB" id="A0A9Q3ULQ9"/>
<evidence type="ECO:0000256" key="2">
    <source>
        <dbReference type="ARBA" id="ARBA00001946"/>
    </source>
</evidence>
<evidence type="ECO:0000256" key="12">
    <source>
        <dbReference type="ARBA" id="ARBA00022801"/>
    </source>
</evidence>
<dbReference type="InterPro" id="IPR036397">
    <property type="entry name" value="RNaseH_sf"/>
</dbReference>
<dbReference type="CDD" id="cd07182">
    <property type="entry name" value="RNase_HII_bacteria_HII_like"/>
    <property type="match status" value="1"/>
</dbReference>
<dbReference type="InterPro" id="IPR001352">
    <property type="entry name" value="RNase_HII/HIII"/>
</dbReference>
<organism evidence="18 19">
    <name type="scientific">Alloalcanivorax marinus</name>
    <dbReference type="NCBI Taxonomy" id="1177169"/>
    <lineage>
        <taxon>Bacteria</taxon>
        <taxon>Pseudomonadati</taxon>
        <taxon>Pseudomonadota</taxon>
        <taxon>Gammaproteobacteria</taxon>
        <taxon>Oceanospirillales</taxon>
        <taxon>Alcanivoracaceae</taxon>
        <taxon>Alloalcanivorax</taxon>
    </lineage>
</organism>
<protein>
    <recommendedName>
        <fullName evidence="7 14">Ribonuclease HII</fullName>
        <shortName evidence="14">RNase HII</shortName>
        <ecNumber evidence="6 14">3.1.26.4</ecNumber>
    </recommendedName>
</protein>
<gene>
    <name evidence="14 18" type="primary">rnhB</name>
    <name evidence="18" type="ORF">LL252_04020</name>
</gene>
<dbReference type="GO" id="GO:0043137">
    <property type="term" value="P:DNA replication, removal of RNA primer"/>
    <property type="evidence" value="ECO:0007669"/>
    <property type="project" value="TreeGrafter"/>
</dbReference>
<keyword evidence="12 14" id="KW-0378">Hydrolase</keyword>
<dbReference type="EC" id="3.1.26.4" evidence="6 14"/>
<evidence type="ECO:0000313" key="19">
    <source>
        <dbReference type="Proteomes" id="UP001108027"/>
    </source>
</evidence>
<comment type="function">
    <text evidence="3 14 16">Endonuclease that specifically degrades the RNA of RNA-DNA hybrids.</text>
</comment>
<evidence type="ECO:0000256" key="4">
    <source>
        <dbReference type="ARBA" id="ARBA00004496"/>
    </source>
</evidence>
<evidence type="ECO:0000256" key="1">
    <source>
        <dbReference type="ARBA" id="ARBA00000077"/>
    </source>
</evidence>
<evidence type="ECO:0000256" key="15">
    <source>
        <dbReference type="PROSITE-ProRule" id="PRU01319"/>
    </source>
</evidence>
<dbReference type="FunFam" id="3.30.420.10:FF:000006">
    <property type="entry name" value="Ribonuclease HII"/>
    <property type="match status" value="1"/>
</dbReference>
<dbReference type="InterPro" id="IPR024567">
    <property type="entry name" value="RNase_HII/HIII_dom"/>
</dbReference>
<dbReference type="GO" id="GO:0006298">
    <property type="term" value="P:mismatch repair"/>
    <property type="evidence" value="ECO:0007669"/>
    <property type="project" value="TreeGrafter"/>
</dbReference>
<dbReference type="InterPro" id="IPR022898">
    <property type="entry name" value="RNase_HII"/>
</dbReference>
<keyword evidence="9 14" id="KW-0540">Nuclease</keyword>
<evidence type="ECO:0000256" key="6">
    <source>
        <dbReference type="ARBA" id="ARBA00012180"/>
    </source>
</evidence>
<comment type="cofactor">
    <cofactor evidence="14 15">
        <name>Mn(2+)</name>
        <dbReference type="ChEBI" id="CHEBI:29035"/>
    </cofactor>
    <cofactor evidence="14 15">
        <name>Mg(2+)</name>
        <dbReference type="ChEBI" id="CHEBI:18420"/>
    </cofactor>
    <text evidence="14 15">Manganese or magnesium. Binds 1 divalent metal ion per monomer in the absence of substrate. May bind a second metal ion after substrate binding.</text>
</comment>
<dbReference type="GO" id="GO:0004523">
    <property type="term" value="F:RNA-DNA hybrid ribonuclease activity"/>
    <property type="evidence" value="ECO:0007669"/>
    <property type="project" value="UniProtKB-UniRule"/>
</dbReference>
<keyword evidence="19" id="KW-1185">Reference proteome</keyword>
<evidence type="ECO:0000256" key="13">
    <source>
        <dbReference type="ARBA" id="ARBA00023211"/>
    </source>
</evidence>
<dbReference type="GO" id="GO:0032299">
    <property type="term" value="C:ribonuclease H2 complex"/>
    <property type="evidence" value="ECO:0007669"/>
    <property type="project" value="TreeGrafter"/>
</dbReference>
<keyword evidence="13 14" id="KW-0464">Manganese</keyword>
<dbReference type="PROSITE" id="PS51975">
    <property type="entry name" value="RNASE_H_2"/>
    <property type="match status" value="1"/>
</dbReference>
<evidence type="ECO:0000256" key="8">
    <source>
        <dbReference type="ARBA" id="ARBA00022490"/>
    </source>
</evidence>
<dbReference type="NCBIfam" id="NF000596">
    <property type="entry name" value="PRK00015.1-4"/>
    <property type="match status" value="1"/>
</dbReference>
<evidence type="ECO:0000256" key="5">
    <source>
        <dbReference type="ARBA" id="ARBA00007383"/>
    </source>
</evidence>
<feature type="domain" description="RNase H type-2" evidence="17">
    <location>
        <begin position="29"/>
        <end position="218"/>
    </location>
</feature>
<evidence type="ECO:0000313" key="18">
    <source>
        <dbReference type="EMBL" id="MCC4307732.1"/>
    </source>
</evidence>
<evidence type="ECO:0000256" key="14">
    <source>
        <dbReference type="HAMAP-Rule" id="MF_00052"/>
    </source>
</evidence>
<accession>A0A9Q3ULQ9</accession>
<evidence type="ECO:0000256" key="3">
    <source>
        <dbReference type="ARBA" id="ARBA00004065"/>
    </source>
</evidence>
<dbReference type="RefSeq" id="WP_204430499.1">
    <property type="nucleotide sequence ID" value="NZ_ARXL01000087.1"/>
</dbReference>
<keyword evidence="10 14" id="KW-0479">Metal-binding</keyword>
<keyword evidence="8 14" id="KW-0963">Cytoplasm</keyword>
<dbReference type="Proteomes" id="UP001108027">
    <property type="component" value="Unassembled WGS sequence"/>
</dbReference>
<proteinExistence type="inferred from homology"/>
<dbReference type="InterPro" id="IPR012337">
    <property type="entry name" value="RNaseH-like_sf"/>
</dbReference>
<dbReference type="NCBIfam" id="NF000595">
    <property type="entry name" value="PRK00015.1-3"/>
    <property type="match status" value="1"/>
</dbReference>
<evidence type="ECO:0000259" key="17">
    <source>
        <dbReference type="PROSITE" id="PS51975"/>
    </source>
</evidence>
<evidence type="ECO:0000256" key="9">
    <source>
        <dbReference type="ARBA" id="ARBA00022722"/>
    </source>
</evidence>
<evidence type="ECO:0000256" key="7">
    <source>
        <dbReference type="ARBA" id="ARBA00019179"/>
    </source>
</evidence>
<dbReference type="GO" id="GO:0005737">
    <property type="term" value="C:cytoplasm"/>
    <property type="evidence" value="ECO:0007669"/>
    <property type="project" value="UniProtKB-SubCell"/>
</dbReference>
<feature type="binding site" evidence="14 15">
    <location>
        <position position="36"/>
    </location>
    <ligand>
        <name>a divalent metal cation</name>
        <dbReference type="ChEBI" id="CHEBI:60240"/>
    </ligand>
</feature>
<sequence length="226" mass="24216">MSGAFAGPFAEYDLPEPFRPSAFAWRAGMQLAGVDEVGRGPLVGAVVTAAVVLDPARPIDGLADSKTLTPPRREALADAIRERALGWALGRAEHHEIDELNIYHATHLAMVRAVEALATQVDAVLVDGNRSPVFACPAEAVVKGDGRVPAIAAASILAKVARDAEMVALHQRYPLYGFHRHKGYATAEHLSALREHGPLAEHRRSFAPVAACFDVIHPTAREPGFD</sequence>
<comment type="similarity">
    <text evidence="5 14 16">Belongs to the RNase HII family.</text>
</comment>
<dbReference type="Gene3D" id="3.30.420.10">
    <property type="entry name" value="Ribonuclease H-like superfamily/Ribonuclease H"/>
    <property type="match status" value="1"/>
</dbReference>
<name>A0A9Q3ULQ9_9GAMM</name>
<comment type="catalytic activity">
    <reaction evidence="1 14 15 16">
        <text>Endonucleolytic cleavage to 5'-phosphomonoester.</text>
        <dbReference type="EC" id="3.1.26.4"/>
    </reaction>
</comment>
<comment type="caution">
    <text evidence="18">The sequence shown here is derived from an EMBL/GenBank/DDBJ whole genome shotgun (WGS) entry which is preliminary data.</text>
</comment>
<feature type="binding site" evidence="14 15">
    <location>
        <position position="127"/>
    </location>
    <ligand>
        <name>a divalent metal cation</name>
        <dbReference type="ChEBI" id="CHEBI:60240"/>
    </ligand>
</feature>
<comment type="cofactor">
    <cofactor evidence="2">
        <name>Mg(2+)</name>
        <dbReference type="ChEBI" id="CHEBI:18420"/>
    </cofactor>
</comment>
<evidence type="ECO:0000256" key="11">
    <source>
        <dbReference type="ARBA" id="ARBA00022759"/>
    </source>
</evidence>
<dbReference type="GO" id="GO:0030145">
    <property type="term" value="F:manganese ion binding"/>
    <property type="evidence" value="ECO:0007669"/>
    <property type="project" value="UniProtKB-UniRule"/>
</dbReference>
<feature type="binding site" evidence="14 15">
    <location>
        <position position="35"/>
    </location>
    <ligand>
        <name>a divalent metal cation</name>
        <dbReference type="ChEBI" id="CHEBI:60240"/>
    </ligand>
</feature>
<keyword evidence="11 14" id="KW-0255">Endonuclease</keyword>
<reference evidence="18" key="1">
    <citation type="submission" date="2021-10" db="EMBL/GenBank/DDBJ databases">
        <title>The diversity and Nitrogen Metabolism of Culturable Nitrate-Utilizing Bacteria Within the Oxygen Minimum Zone of the Changjiang (Yangtze River)Estuary.</title>
        <authorList>
            <person name="Zhang D."/>
            <person name="Zheng J."/>
            <person name="Liu S."/>
            <person name="He W."/>
        </authorList>
    </citation>
    <scope>NUCLEOTIDE SEQUENCE</scope>
    <source>
        <strain evidence="18">FXH-223</strain>
    </source>
</reference>